<evidence type="ECO:0000313" key="2">
    <source>
        <dbReference type="EMBL" id="MRH41263.1"/>
    </source>
</evidence>
<evidence type="ECO:0000313" key="3">
    <source>
        <dbReference type="Proteomes" id="UP000799092"/>
    </source>
</evidence>
<dbReference type="AlphaFoldDB" id="A0A6A8D699"/>
<feature type="transmembrane region" description="Helical" evidence="1">
    <location>
        <begin position="6"/>
        <end position="27"/>
    </location>
</feature>
<name>A0A6A8D699_9BACI</name>
<keyword evidence="1" id="KW-1133">Transmembrane helix</keyword>
<organism evidence="2 3">
    <name type="scientific">Aquibacillus halophilus</name>
    <dbReference type="NCBI Taxonomy" id="930132"/>
    <lineage>
        <taxon>Bacteria</taxon>
        <taxon>Bacillati</taxon>
        <taxon>Bacillota</taxon>
        <taxon>Bacilli</taxon>
        <taxon>Bacillales</taxon>
        <taxon>Bacillaceae</taxon>
        <taxon>Aquibacillus</taxon>
    </lineage>
</organism>
<comment type="caution">
    <text evidence="2">The sequence shown here is derived from an EMBL/GenBank/DDBJ whole genome shotgun (WGS) entry which is preliminary data.</text>
</comment>
<sequence length="106" mass="11551">MNMEMLGTTLFIIACALVVVFGFIFAKRKAKGKPKRTKYIIRGITLIVLSPFTALVVGAIIELLSLGAGGGWMMVISLFYLTPVLFVVGLILLLIGIFKKDTSVEE</sequence>
<reference evidence="2" key="1">
    <citation type="submission" date="2019-11" db="EMBL/GenBank/DDBJ databases">
        <authorList>
            <person name="Li J."/>
        </authorList>
    </citation>
    <scope>NUCLEOTIDE SEQUENCE</scope>
    <source>
        <strain evidence="2">B6B</strain>
    </source>
</reference>
<keyword evidence="1" id="KW-0812">Transmembrane</keyword>
<feature type="transmembrane region" description="Helical" evidence="1">
    <location>
        <begin position="73"/>
        <end position="98"/>
    </location>
</feature>
<dbReference type="RefSeq" id="WP_153734924.1">
    <property type="nucleotide sequence ID" value="NZ_WJNG01000001.1"/>
</dbReference>
<feature type="transmembrane region" description="Helical" evidence="1">
    <location>
        <begin position="39"/>
        <end position="61"/>
    </location>
</feature>
<evidence type="ECO:0000256" key="1">
    <source>
        <dbReference type="SAM" id="Phobius"/>
    </source>
</evidence>
<gene>
    <name evidence="2" type="ORF">GH741_01080</name>
</gene>
<dbReference type="Proteomes" id="UP000799092">
    <property type="component" value="Unassembled WGS sequence"/>
</dbReference>
<keyword evidence="1" id="KW-0472">Membrane</keyword>
<keyword evidence="3" id="KW-1185">Reference proteome</keyword>
<proteinExistence type="predicted"/>
<dbReference type="EMBL" id="WJNG01000001">
    <property type="protein sequence ID" value="MRH41263.1"/>
    <property type="molecule type" value="Genomic_DNA"/>
</dbReference>
<accession>A0A6A8D699</accession>
<protein>
    <submittedName>
        <fullName evidence="2">Uncharacterized protein</fullName>
    </submittedName>
</protein>